<protein>
    <submittedName>
        <fullName evidence="4">Peptidase S41</fullName>
    </submittedName>
</protein>
<dbReference type="InterPro" id="IPR036034">
    <property type="entry name" value="PDZ_sf"/>
</dbReference>
<keyword evidence="5" id="KW-1185">Reference proteome</keyword>
<evidence type="ECO:0000259" key="3">
    <source>
        <dbReference type="PROSITE" id="PS50106"/>
    </source>
</evidence>
<organism evidence="4 5">
    <name type="scientific">Qipengyuania algicida</name>
    <dbReference type="NCBI Taxonomy" id="1836209"/>
    <lineage>
        <taxon>Bacteria</taxon>
        <taxon>Pseudomonadati</taxon>
        <taxon>Pseudomonadota</taxon>
        <taxon>Alphaproteobacteria</taxon>
        <taxon>Sphingomonadales</taxon>
        <taxon>Erythrobacteraceae</taxon>
        <taxon>Qipengyuania</taxon>
    </lineage>
</organism>
<dbReference type="PANTHER" id="PTHR32060">
    <property type="entry name" value="TAIL-SPECIFIC PROTEASE"/>
    <property type="match status" value="1"/>
</dbReference>
<evidence type="ECO:0000256" key="2">
    <source>
        <dbReference type="SAM" id="SignalP"/>
    </source>
</evidence>
<dbReference type="OrthoDB" id="7168509at2"/>
<feature type="signal peptide" evidence="2">
    <location>
        <begin position="1"/>
        <end position="20"/>
    </location>
</feature>
<dbReference type="PROSITE" id="PS51257">
    <property type="entry name" value="PROKAR_LIPOPROTEIN"/>
    <property type="match status" value="1"/>
</dbReference>
<keyword evidence="2" id="KW-0732">Signal</keyword>
<proteinExistence type="predicted"/>
<dbReference type="Pfam" id="PF18294">
    <property type="entry name" value="Pept_S41_N"/>
    <property type="match status" value="1"/>
</dbReference>
<dbReference type="InterPro" id="IPR041613">
    <property type="entry name" value="Pept_S41_N"/>
</dbReference>
<name>A0A845ASA5_9SPHN</name>
<dbReference type="InterPro" id="IPR005151">
    <property type="entry name" value="Tail-specific_protease"/>
</dbReference>
<dbReference type="Proteomes" id="UP000439780">
    <property type="component" value="Unassembled WGS sequence"/>
</dbReference>
<dbReference type="AlphaFoldDB" id="A0A845ASA5"/>
<evidence type="ECO:0000256" key="1">
    <source>
        <dbReference type="SAM" id="MobiDB-lite"/>
    </source>
</evidence>
<accession>A0A845ASA5</accession>
<dbReference type="GO" id="GO:0030288">
    <property type="term" value="C:outer membrane-bounded periplasmic space"/>
    <property type="evidence" value="ECO:0007669"/>
    <property type="project" value="TreeGrafter"/>
</dbReference>
<dbReference type="RefSeq" id="WP_160754072.1">
    <property type="nucleotide sequence ID" value="NZ_WTYA01000011.1"/>
</dbReference>
<feature type="domain" description="PDZ" evidence="3">
    <location>
        <begin position="118"/>
        <end position="175"/>
    </location>
</feature>
<feature type="region of interest" description="Disordered" evidence="1">
    <location>
        <begin position="448"/>
        <end position="480"/>
    </location>
</feature>
<dbReference type="GO" id="GO:0006508">
    <property type="term" value="P:proteolysis"/>
    <property type="evidence" value="ECO:0007669"/>
    <property type="project" value="InterPro"/>
</dbReference>
<dbReference type="PANTHER" id="PTHR32060:SF30">
    <property type="entry name" value="CARBOXY-TERMINAL PROCESSING PROTEASE CTPA"/>
    <property type="match status" value="1"/>
</dbReference>
<dbReference type="CDD" id="cd07561">
    <property type="entry name" value="Peptidase_S41_CPP_like"/>
    <property type="match status" value="1"/>
</dbReference>
<dbReference type="PROSITE" id="PS50106">
    <property type="entry name" value="PDZ"/>
    <property type="match status" value="1"/>
</dbReference>
<dbReference type="SUPFAM" id="SSF52096">
    <property type="entry name" value="ClpP/crotonase"/>
    <property type="match status" value="1"/>
</dbReference>
<evidence type="ECO:0000313" key="5">
    <source>
        <dbReference type="Proteomes" id="UP000439780"/>
    </source>
</evidence>
<dbReference type="Gene3D" id="2.30.42.10">
    <property type="match status" value="1"/>
</dbReference>
<dbReference type="GO" id="GO:0008236">
    <property type="term" value="F:serine-type peptidase activity"/>
    <property type="evidence" value="ECO:0007669"/>
    <property type="project" value="InterPro"/>
</dbReference>
<dbReference type="InterPro" id="IPR001478">
    <property type="entry name" value="PDZ"/>
</dbReference>
<dbReference type="InterPro" id="IPR029045">
    <property type="entry name" value="ClpP/crotonase-like_dom_sf"/>
</dbReference>
<dbReference type="Gene3D" id="3.30.750.170">
    <property type="match status" value="1"/>
</dbReference>
<evidence type="ECO:0000313" key="4">
    <source>
        <dbReference type="EMBL" id="MXP29768.1"/>
    </source>
</evidence>
<gene>
    <name evidence="4" type="ORF">GRI58_13215</name>
</gene>
<dbReference type="EMBL" id="WTYA01000011">
    <property type="protein sequence ID" value="MXP29768.1"/>
    <property type="molecule type" value="Genomic_DNA"/>
</dbReference>
<dbReference type="SMART" id="SM00245">
    <property type="entry name" value="TSPc"/>
    <property type="match status" value="1"/>
</dbReference>
<sequence>MSLGRSIMSSVLALSLVACGGGGTSSGASSSTGGTSGGGISPTDCSFSAREQWVRDTINEWYLFPDKLNLNADPASFTNLQDYINALVAPSVTPPDGTGTGPLRHGGLTYITSIAEENALIQNGSNAGFGIRLSYNTASNRVFVVEAFESAPAYAAGIDRGTELLAIDGTSVSSLMSSGGPYAVIDALGPNNTGVSRSLTFADPDGAQHTATIAKADYSLDPISNRYGVKILDDGVEKVGYINLRTFIIEDAENQLRTAFQQFQSAGITKVILDLRYNGGGLVSVAEVLGDLMAKDKVGQVFSTTQFRSSQSTNDTTDYFVAEPNAIAATKIAVIGTGGTASASELVANAFIPYLKDNIALIGSNTFGKPVGQSAFDRSACDDRLRVIAFRTVNADGNGDYYGGLASVMPATCSASDDYLKPLGDPTEASIKTALDYLAGRSCTPITGTSGQTAQSVQPRDNLLRSHSGSSLDHDSPGIY</sequence>
<reference evidence="4 5" key="1">
    <citation type="submission" date="2019-12" db="EMBL/GenBank/DDBJ databases">
        <title>Genomic-based taxomic classification of the family Erythrobacteraceae.</title>
        <authorList>
            <person name="Xu L."/>
        </authorList>
    </citation>
    <scope>NUCLEOTIDE SEQUENCE [LARGE SCALE GENOMIC DNA]</scope>
    <source>
        <strain evidence="4 5">KEMB 9005-328</strain>
    </source>
</reference>
<dbReference type="Gene3D" id="3.90.226.10">
    <property type="entry name" value="2-enoyl-CoA Hydratase, Chain A, domain 1"/>
    <property type="match status" value="1"/>
</dbReference>
<feature type="chain" id="PRO_5032959293" evidence="2">
    <location>
        <begin position="21"/>
        <end position="480"/>
    </location>
</feature>
<dbReference type="GO" id="GO:0007165">
    <property type="term" value="P:signal transduction"/>
    <property type="evidence" value="ECO:0007669"/>
    <property type="project" value="TreeGrafter"/>
</dbReference>
<dbReference type="GO" id="GO:0004175">
    <property type="term" value="F:endopeptidase activity"/>
    <property type="evidence" value="ECO:0007669"/>
    <property type="project" value="TreeGrafter"/>
</dbReference>
<feature type="compositionally biased region" description="Polar residues" evidence="1">
    <location>
        <begin position="448"/>
        <end position="471"/>
    </location>
</feature>
<comment type="caution">
    <text evidence="4">The sequence shown here is derived from an EMBL/GenBank/DDBJ whole genome shotgun (WGS) entry which is preliminary data.</text>
</comment>
<dbReference type="Pfam" id="PF03572">
    <property type="entry name" value="Peptidase_S41"/>
    <property type="match status" value="1"/>
</dbReference>